<comment type="caution">
    <text evidence="2">The sequence shown here is derived from an EMBL/GenBank/DDBJ whole genome shotgun (WGS) entry which is preliminary data.</text>
</comment>
<keyword evidence="1" id="KW-0812">Transmembrane</keyword>
<feature type="non-terminal residue" evidence="2">
    <location>
        <position position="64"/>
    </location>
</feature>
<proteinExistence type="predicted"/>
<keyword evidence="1" id="KW-1133">Transmembrane helix</keyword>
<name>A0A0V1LFW2_9BILA</name>
<keyword evidence="1" id="KW-0472">Membrane</keyword>
<protein>
    <submittedName>
        <fullName evidence="2">Uncharacterized protein</fullName>
    </submittedName>
</protein>
<reference evidence="2 3" key="1">
    <citation type="submission" date="2015-05" db="EMBL/GenBank/DDBJ databases">
        <title>Evolution of Trichinella species and genotypes.</title>
        <authorList>
            <person name="Korhonen P.K."/>
            <person name="Edoardo P."/>
            <person name="Giuseppe L.R."/>
            <person name="Gasser R.B."/>
        </authorList>
    </citation>
    <scope>NUCLEOTIDE SEQUENCE [LARGE SCALE GENOMIC DNA]</scope>
    <source>
        <strain evidence="2">ISS10</strain>
    </source>
</reference>
<evidence type="ECO:0000313" key="3">
    <source>
        <dbReference type="Proteomes" id="UP000054721"/>
    </source>
</evidence>
<evidence type="ECO:0000313" key="2">
    <source>
        <dbReference type="EMBL" id="KRZ58409.1"/>
    </source>
</evidence>
<evidence type="ECO:0000256" key="1">
    <source>
        <dbReference type="SAM" id="Phobius"/>
    </source>
</evidence>
<gene>
    <name evidence="2" type="ORF">T02_9911</name>
</gene>
<dbReference type="EMBL" id="JYDW01000057">
    <property type="protein sequence ID" value="KRZ58409.1"/>
    <property type="molecule type" value="Genomic_DNA"/>
</dbReference>
<keyword evidence="3" id="KW-1185">Reference proteome</keyword>
<organism evidence="2 3">
    <name type="scientific">Trichinella nativa</name>
    <dbReference type="NCBI Taxonomy" id="6335"/>
    <lineage>
        <taxon>Eukaryota</taxon>
        <taxon>Metazoa</taxon>
        <taxon>Ecdysozoa</taxon>
        <taxon>Nematoda</taxon>
        <taxon>Enoplea</taxon>
        <taxon>Dorylaimia</taxon>
        <taxon>Trichinellida</taxon>
        <taxon>Trichinellidae</taxon>
        <taxon>Trichinella</taxon>
    </lineage>
</organism>
<accession>A0A0V1LFW2</accession>
<dbReference type="AlphaFoldDB" id="A0A0V1LFW2"/>
<sequence length="64" mass="7701">LKKSHSQLFFRHARIYYVQLTIPTKDAYLGSDHDVYFVFLSISNFINLFVCLFILLYFLQIYCL</sequence>
<feature type="transmembrane region" description="Helical" evidence="1">
    <location>
        <begin position="35"/>
        <end position="59"/>
    </location>
</feature>
<dbReference type="Proteomes" id="UP000054721">
    <property type="component" value="Unassembled WGS sequence"/>
</dbReference>